<sequence length="442" mass="50600">MEVLNRVDSLCEDITTELNALGECIYEKLSDISWKFEEIECVTSKVTLFNENKLMLDEAYFPNENATANSSSTTTTTSAWDKVAAGAAAYAHKTIGSKYSQPVRHWLTNAASTAVQYGLLARYSTGINVWTPEGNWFSGKWTSENTASAEELRCAIDPSMSTLCINVIIAGILNYCQSNCYTPKNMSNYALQLLHNGSMEKFGISNENDKLLIMEITSQWCSRIKIIQLIESVLKASWDLKAVSSIGQCRLQLTPQIKEYFDFLPINWKDIHPAVCIAHKLVKSNCIYFADFHRQLIDVKIQLNAIQENPFKYHCDCKYLLKNNDNNNHDNNNKPKVENHKLLFGRLITFFKYAEPHSQLFQQYKCLNCNGKTCEKQYSDYNKNWELIVQHIYSNNEYSTSSMMTITPIEEIIKKLQELKLISNNFKIDEVSVSSVREAYQI</sequence>
<accession>A0AA85KGF6</accession>
<dbReference type="WBParaSite" id="TREG1_92110.1">
    <property type="protein sequence ID" value="TREG1_92110.1"/>
    <property type="gene ID" value="TREG1_92110"/>
</dbReference>
<dbReference type="AlphaFoldDB" id="A0AA85KGF6"/>
<evidence type="ECO:0000313" key="2">
    <source>
        <dbReference type="WBParaSite" id="TREG1_92110.1"/>
    </source>
</evidence>
<protein>
    <submittedName>
        <fullName evidence="2">Uncharacterized protein</fullName>
    </submittedName>
</protein>
<reference evidence="1" key="1">
    <citation type="submission" date="2022-06" db="EMBL/GenBank/DDBJ databases">
        <authorList>
            <person name="Berger JAMES D."/>
            <person name="Berger JAMES D."/>
        </authorList>
    </citation>
    <scope>NUCLEOTIDE SEQUENCE [LARGE SCALE GENOMIC DNA]</scope>
</reference>
<proteinExistence type="predicted"/>
<reference evidence="2" key="2">
    <citation type="submission" date="2023-11" db="UniProtKB">
        <authorList>
            <consortium name="WormBaseParasite"/>
        </authorList>
    </citation>
    <scope>IDENTIFICATION</scope>
</reference>
<evidence type="ECO:0000313" key="1">
    <source>
        <dbReference type="Proteomes" id="UP000050795"/>
    </source>
</evidence>
<dbReference type="Proteomes" id="UP000050795">
    <property type="component" value="Unassembled WGS sequence"/>
</dbReference>
<organism evidence="1 2">
    <name type="scientific">Trichobilharzia regenti</name>
    <name type="common">Nasal bird schistosome</name>
    <dbReference type="NCBI Taxonomy" id="157069"/>
    <lineage>
        <taxon>Eukaryota</taxon>
        <taxon>Metazoa</taxon>
        <taxon>Spiralia</taxon>
        <taxon>Lophotrochozoa</taxon>
        <taxon>Platyhelminthes</taxon>
        <taxon>Trematoda</taxon>
        <taxon>Digenea</taxon>
        <taxon>Strigeidida</taxon>
        <taxon>Schistosomatoidea</taxon>
        <taxon>Schistosomatidae</taxon>
        <taxon>Trichobilharzia</taxon>
    </lineage>
</organism>
<keyword evidence="1" id="KW-1185">Reference proteome</keyword>
<name>A0AA85KGF6_TRIRE</name>